<accession>A0A6B2L2U7</accession>
<sequence length="481" mass="54870">MLPKLASVVHGSSSENVRTVIDRIEKEALPYTGFSVRYDLYVVNRKVEIVMKPSTSVLLMKLSAKRRLTEGRSPIIFTQKKRQATLEDPIGDFDFEDILEVARVVRGRSQAVLMSGTVSEVLSTALSCHCTVQGHDPKELQRLIKEGILQITDNAQVLDTSFFVKKTAQSCSEIPKLRTSHSVINLLVPRTLWNPIQYIRSRYVSNARCGPHISFIDPFIDPYYYPMAKEHLSKALEQVPPFQIHLKQISYFKHNNSSYSLYIDPISDPPEALLNLHEICLQVFPQCNDIVSKYGKFSPHITIAQLTEEAQVIKLVESLNKEWVPLSFPLKELYFLQRNGNEPFKVQHVIPLGTAFSLNILPPFFGRDSQLPSSLNFTEKEIQLDDKISRTLVVFKKNKRPLNLPSEYVLKNPNGELREIVIKEYATKLEYQAAVLAAQEGTTAIVPLREMSFPGVIGDACCYDYATSYDLTYWRENYYKQ</sequence>
<dbReference type="EMBL" id="GIBP01002343">
    <property type="protein sequence ID" value="NDV31312.1"/>
    <property type="molecule type" value="Transcribed_RNA"/>
</dbReference>
<dbReference type="Gene3D" id="3.90.1140.10">
    <property type="entry name" value="Cyclic phosphodiesterase"/>
    <property type="match status" value="1"/>
</dbReference>
<proteinExistence type="predicted"/>
<reference evidence="1" key="1">
    <citation type="journal article" date="2020" name="J. Eukaryot. Microbiol.">
        <title>De novo Sequencing, Assembly and Annotation of the Transcriptome for the Free-Living Testate Amoeba Arcella intermedia.</title>
        <authorList>
            <person name="Ribeiro G.M."/>
            <person name="Porfirio-Sousa A.L."/>
            <person name="Maurer-Alcala X.X."/>
            <person name="Katz L.A."/>
            <person name="Lahr D.J.G."/>
        </authorList>
    </citation>
    <scope>NUCLEOTIDE SEQUENCE</scope>
</reference>
<protein>
    <submittedName>
        <fullName evidence="1">Uncharacterized protein</fullName>
    </submittedName>
</protein>
<dbReference type="SUPFAM" id="SSF55144">
    <property type="entry name" value="LigT-like"/>
    <property type="match status" value="1"/>
</dbReference>
<name>A0A6B2L2U7_9EUKA</name>
<dbReference type="PANTHER" id="PTHR37474:SF1">
    <property type="entry name" value="2'-5' RNA LIGASE FAMILY PROTEIN"/>
    <property type="match status" value="1"/>
</dbReference>
<dbReference type="PANTHER" id="PTHR37474">
    <property type="entry name" value="RNA LIGASE/CYCLIC NUCLEOTIDE PHOSPHODIESTERASE"/>
    <property type="match status" value="1"/>
</dbReference>
<dbReference type="AlphaFoldDB" id="A0A6B2L2U7"/>
<dbReference type="InterPro" id="IPR009097">
    <property type="entry name" value="Cyclic_Pdiesterase"/>
</dbReference>
<dbReference type="InterPro" id="IPR036769">
    <property type="entry name" value="Ribosomal_uL11_C_sf"/>
</dbReference>
<organism evidence="1">
    <name type="scientific">Arcella intermedia</name>
    <dbReference type="NCBI Taxonomy" id="1963864"/>
    <lineage>
        <taxon>Eukaryota</taxon>
        <taxon>Amoebozoa</taxon>
        <taxon>Tubulinea</taxon>
        <taxon>Elardia</taxon>
        <taxon>Arcellinida</taxon>
        <taxon>Sphaerothecina</taxon>
        <taxon>Arcellidae</taxon>
        <taxon>Arcella</taxon>
    </lineage>
</organism>
<dbReference type="Pfam" id="PF13563">
    <property type="entry name" value="2_5_RNA_ligase2"/>
    <property type="match status" value="1"/>
</dbReference>
<evidence type="ECO:0000313" key="1">
    <source>
        <dbReference type="EMBL" id="NDV31312.1"/>
    </source>
</evidence>
<dbReference type="Gene3D" id="1.10.10.250">
    <property type="entry name" value="Ribosomal protein L11, C-terminal domain"/>
    <property type="match status" value="1"/>
</dbReference>